<dbReference type="InterPro" id="IPR036390">
    <property type="entry name" value="WH_DNA-bd_sf"/>
</dbReference>
<dbReference type="Gene3D" id="1.10.10.10">
    <property type="entry name" value="Winged helix-like DNA-binding domain superfamily/Winged helix DNA-binding domain"/>
    <property type="match status" value="1"/>
</dbReference>
<dbReference type="RefSeq" id="WP_134339975.1">
    <property type="nucleotide sequence ID" value="NZ_SOPW01000007.1"/>
</dbReference>
<proteinExistence type="inferred from homology"/>
<reference evidence="6 7" key="1">
    <citation type="submission" date="2019-03" db="EMBL/GenBank/DDBJ databases">
        <authorList>
            <person name="He R.-H."/>
        </authorList>
    </citation>
    <scope>NUCLEOTIDE SEQUENCE [LARGE SCALE GENOMIC DNA]</scope>
    <source>
        <strain evidence="7">SH 714</strain>
    </source>
</reference>
<keyword evidence="7" id="KW-1185">Reference proteome</keyword>
<dbReference type="EMBL" id="SOPW01000007">
    <property type="protein sequence ID" value="TFB21830.1"/>
    <property type="molecule type" value="Genomic_DNA"/>
</dbReference>
<dbReference type="Pfam" id="PF03466">
    <property type="entry name" value="LysR_substrate"/>
    <property type="match status" value="1"/>
</dbReference>
<dbReference type="GO" id="GO:0003700">
    <property type="term" value="F:DNA-binding transcription factor activity"/>
    <property type="evidence" value="ECO:0007669"/>
    <property type="project" value="InterPro"/>
</dbReference>
<dbReference type="OrthoDB" id="107670at2"/>
<dbReference type="SUPFAM" id="SSF46785">
    <property type="entry name" value="Winged helix' DNA-binding domain"/>
    <property type="match status" value="1"/>
</dbReference>
<evidence type="ECO:0000313" key="6">
    <source>
        <dbReference type="EMBL" id="TFB21830.1"/>
    </source>
</evidence>
<evidence type="ECO:0000256" key="4">
    <source>
        <dbReference type="ARBA" id="ARBA00023163"/>
    </source>
</evidence>
<sequence length="284" mass="33257">MYIDDYEVLKVLSEELNMRKAAERLFVSQPALSQRLHSIEEKWGKDIFIRSQRGLVMTSVGEKVIDFATETLGKYEGLKDEINSLEEEVYGTLKLAVASIVGQYWLPERLKDYVSQYPYVKMSLVTGWSNEVLNRMQKNEDHIGIVRGNVSWRGNKEFLFSDDLFLVDQEIKSIEDLVESDRPFIQFKSLSNYYQEIEEWWYEHFSKPPKRTIVVDQIETCKQMARNGIGYTILPKVALNQEGHLNQIPLTTNQGEKITRDTWLIYHESSRHLKQVDAFLNYLD</sequence>
<dbReference type="Proteomes" id="UP000297975">
    <property type="component" value="Unassembled WGS sequence"/>
</dbReference>
<dbReference type="PANTHER" id="PTHR30126">
    <property type="entry name" value="HTH-TYPE TRANSCRIPTIONAL REGULATOR"/>
    <property type="match status" value="1"/>
</dbReference>
<dbReference type="Pfam" id="PF00126">
    <property type="entry name" value="HTH_1"/>
    <property type="match status" value="1"/>
</dbReference>
<feature type="domain" description="HTH lysR-type" evidence="5">
    <location>
        <begin position="1"/>
        <end position="58"/>
    </location>
</feature>
<gene>
    <name evidence="6" type="ORF">E3U55_08390</name>
</gene>
<dbReference type="Gene3D" id="3.40.190.290">
    <property type="match status" value="1"/>
</dbReference>
<protein>
    <submittedName>
        <fullName evidence="6">LysR family transcriptional regulator</fullName>
    </submittedName>
</protein>
<dbReference type="InterPro" id="IPR005119">
    <property type="entry name" value="LysR_subst-bd"/>
</dbReference>
<dbReference type="AlphaFoldDB" id="A0A4Y8IL35"/>
<name>A0A4Y8IL35_9BACI</name>
<dbReference type="SUPFAM" id="SSF53850">
    <property type="entry name" value="Periplasmic binding protein-like II"/>
    <property type="match status" value="1"/>
</dbReference>
<evidence type="ECO:0000256" key="2">
    <source>
        <dbReference type="ARBA" id="ARBA00023015"/>
    </source>
</evidence>
<dbReference type="PROSITE" id="PS50931">
    <property type="entry name" value="HTH_LYSR"/>
    <property type="match status" value="1"/>
</dbReference>
<evidence type="ECO:0000256" key="3">
    <source>
        <dbReference type="ARBA" id="ARBA00023125"/>
    </source>
</evidence>
<organism evidence="6 7">
    <name type="scientific">Filobacillus milosensis</name>
    <dbReference type="NCBI Taxonomy" id="94137"/>
    <lineage>
        <taxon>Bacteria</taxon>
        <taxon>Bacillati</taxon>
        <taxon>Bacillota</taxon>
        <taxon>Bacilli</taxon>
        <taxon>Bacillales</taxon>
        <taxon>Bacillaceae</taxon>
        <taxon>Filobacillus</taxon>
    </lineage>
</organism>
<dbReference type="GO" id="GO:0000976">
    <property type="term" value="F:transcription cis-regulatory region binding"/>
    <property type="evidence" value="ECO:0007669"/>
    <property type="project" value="TreeGrafter"/>
</dbReference>
<keyword evidence="2" id="KW-0805">Transcription regulation</keyword>
<keyword evidence="3" id="KW-0238">DNA-binding</keyword>
<comment type="similarity">
    <text evidence="1">Belongs to the LysR transcriptional regulatory family.</text>
</comment>
<dbReference type="InterPro" id="IPR000847">
    <property type="entry name" value="LysR_HTH_N"/>
</dbReference>
<dbReference type="PRINTS" id="PR00039">
    <property type="entry name" value="HTHLYSR"/>
</dbReference>
<comment type="caution">
    <text evidence="6">The sequence shown here is derived from an EMBL/GenBank/DDBJ whole genome shotgun (WGS) entry which is preliminary data.</text>
</comment>
<accession>A0A4Y8IL35</accession>
<evidence type="ECO:0000259" key="5">
    <source>
        <dbReference type="PROSITE" id="PS50931"/>
    </source>
</evidence>
<keyword evidence="4" id="KW-0804">Transcription</keyword>
<dbReference type="CDD" id="cd05466">
    <property type="entry name" value="PBP2_LTTR_substrate"/>
    <property type="match status" value="1"/>
</dbReference>
<dbReference type="InterPro" id="IPR036388">
    <property type="entry name" value="WH-like_DNA-bd_sf"/>
</dbReference>
<evidence type="ECO:0000313" key="7">
    <source>
        <dbReference type="Proteomes" id="UP000297975"/>
    </source>
</evidence>
<evidence type="ECO:0000256" key="1">
    <source>
        <dbReference type="ARBA" id="ARBA00009437"/>
    </source>
</evidence>
<dbReference type="PANTHER" id="PTHR30126:SF78">
    <property type="entry name" value="HTH LYSR-TYPE DOMAIN-CONTAINING PROTEIN"/>
    <property type="match status" value="1"/>
</dbReference>